<reference evidence="2" key="1">
    <citation type="submission" date="2020-11" db="EMBL/GenBank/DDBJ databases">
        <authorList>
            <person name="Tran Van P."/>
        </authorList>
    </citation>
    <scope>NUCLEOTIDE SEQUENCE</scope>
</reference>
<evidence type="ECO:0000259" key="1">
    <source>
        <dbReference type="SMART" id="SM00382"/>
    </source>
</evidence>
<feature type="non-terminal residue" evidence="2">
    <location>
        <position position="1"/>
    </location>
</feature>
<evidence type="ECO:0000313" key="3">
    <source>
        <dbReference type="Proteomes" id="UP000677054"/>
    </source>
</evidence>
<dbReference type="SMART" id="SM00382">
    <property type="entry name" value="AAA"/>
    <property type="match status" value="2"/>
</dbReference>
<dbReference type="AlphaFoldDB" id="A0A7R9A8C3"/>
<accession>A0A7R9A8C3</accession>
<proteinExistence type="predicted"/>
<name>A0A7R9A8C3_9CRUS</name>
<dbReference type="SUPFAM" id="SSF52540">
    <property type="entry name" value="P-loop containing nucleoside triphosphate hydrolases"/>
    <property type="match status" value="1"/>
</dbReference>
<organism evidence="2">
    <name type="scientific">Darwinula stevensoni</name>
    <dbReference type="NCBI Taxonomy" id="69355"/>
    <lineage>
        <taxon>Eukaryota</taxon>
        <taxon>Metazoa</taxon>
        <taxon>Ecdysozoa</taxon>
        <taxon>Arthropoda</taxon>
        <taxon>Crustacea</taxon>
        <taxon>Oligostraca</taxon>
        <taxon>Ostracoda</taxon>
        <taxon>Podocopa</taxon>
        <taxon>Podocopida</taxon>
        <taxon>Darwinulocopina</taxon>
        <taxon>Darwinuloidea</taxon>
        <taxon>Darwinulidae</taxon>
        <taxon>Darwinula</taxon>
    </lineage>
</organism>
<feature type="domain" description="AAA+ ATPase" evidence="1">
    <location>
        <begin position="307"/>
        <end position="450"/>
    </location>
</feature>
<dbReference type="EMBL" id="LR901755">
    <property type="protein sequence ID" value="CAD7249327.1"/>
    <property type="molecule type" value="Genomic_DNA"/>
</dbReference>
<keyword evidence="3" id="KW-1185">Reference proteome</keyword>
<dbReference type="InterPro" id="IPR027417">
    <property type="entry name" value="P-loop_NTPase"/>
</dbReference>
<dbReference type="Gene3D" id="3.40.50.300">
    <property type="entry name" value="P-loop containing nucleotide triphosphate hydrolases"/>
    <property type="match status" value="1"/>
</dbReference>
<sequence>MKRQDPKDRCRKCEEHSSLGRLQCYERIGRLDIRDNLQIYMGAGEFTPLKEAAGVYVAENYREAYTKAYSLPEGYILSKNKCKKLRDEARNVEDVGMPFDELSVAKVFDRLKHAFRHVPSLTVANYTFTKTFLKGINQEQREKFVQSFGIAREGLEPGDHDVFGTGISGNDVIGVFFQVKGTTNKANPRTIIKNLAKATRQRFSETFSALRCRDCRERILTADDLDKPYSFARFLARHGITLEKTWDRDPYSPVMKTFKDIFDLYVCAASAVDLPRSPTELLIRSEEQMKQMIVILTPKQRELVKSVSKVIFISGGSGTGKTFVLRKRAFELAKRNEVLVINVAGGSLTQEFQSGFEGNMNIKVIDGREEHLAEELNVLTSFLRKEGKGKHVVIDEVPITLGFHGILTPEALSTHWKSILDIMNDVNTITLAFRPNDQTYSRDFILQDVRPGNFHIHILQRVKRNSRKISELFLAIGDYSRRVFISRERTLPMNQGDHKESGRGSLPGIYLLPSCFSLHPATCQDEMICRAVRVSHAIIFLHSKLSNSLPVIVIVDHKRMKMALVNILTSIDDSLFVIFLSESREFSQKVSTASIPLVIVTEDEIIGCHLRNVVVVVDFPQTQWRNYNRTIAASCDNVTLIIEEEEWRMGKYSRLSEEIPGWKIKMTGIDEGLRGEIEIAWKNYKGNAIGFIREAAFSPAVLPAMEMDNEIGNEEEDERDVEKMLSSLLTGLFGYPGSGKSRRVNMLIKRVLALHGRVFLVHCGGFLSQKLLQQRWDAETNVNILLQSDYIDSLPRIIDAVKKRQAMNEAIKGPTVAVVEDYTLSRYTEGELNKAMQQLKYLGIKLILVSKPHSRDAMGTTIENVIKLLKDTPNCTVISLLSDVFSLRLLNYVKQNEVPLELNLKAKSLLTTSTPGSVVPGPQVKCYRQCSGRHAGYICEGEHVCGPQIKRSVPMFSSILSSLRENNSRVGIVVLLTDEHLLKKFTTAFSNQDHDIHFSHPKDFRGCESSVVISINIGDEWILEAISRSRTQLFIIDDIQEHRDLWRTMAEEGRVEALNLPFICVSDILSLDDLGKFLKRPTWDDVGERIGNEAVGRGDLLHESTGVILSLSPETWEYLNSEENFPLSSTSSPFADWGYVWDGNWEGEPSWVRGMEKFFRERGVEWNNESQPQPYPPVTLKMDERISESGGVLESLSMYLTGSLMHFSLIQ</sequence>
<dbReference type="Proteomes" id="UP000677054">
    <property type="component" value="Unassembled WGS sequence"/>
</dbReference>
<evidence type="ECO:0000313" key="2">
    <source>
        <dbReference type="EMBL" id="CAD7249327.1"/>
    </source>
</evidence>
<protein>
    <recommendedName>
        <fullName evidence="1">AAA+ ATPase domain-containing protein</fullName>
    </recommendedName>
</protein>
<dbReference type="EMBL" id="CAJPEV010002238">
    <property type="protein sequence ID" value="CAG0896219.1"/>
    <property type="molecule type" value="Genomic_DNA"/>
</dbReference>
<feature type="domain" description="AAA+ ATPase" evidence="1">
    <location>
        <begin position="726"/>
        <end position="1096"/>
    </location>
</feature>
<dbReference type="InterPro" id="IPR003593">
    <property type="entry name" value="AAA+_ATPase"/>
</dbReference>
<dbReference type="OrthoDB" id="8177873at2759"/>
<gene>
    <name evidence="2" type="ORF">DSTB1V02_LOCUS9125</name>
</gene>